<feature type="transmembrane region" description="Helical" evidence="2">
    <location>
        <begin position="100"/>
        <end position="121"/>
    </location>
</feature>
<keyword evidence="4" id="KW-1185">Reference proteome</keyword>
<proteinExistence type="predicted"/>
<accession>A0AA40E205</accession>
<feature type="compositionally biased region" description="Low complexity" evidence="1">
    <location>
        <begin position="233"/>
        <end position="244"/>
    </location>
</feature>
<keyword evidence="2" id="KW-0472">Membrane</keyword>
<dbReference type="Proteomes" id="UP001172159">
    <property type="component" value="Unassembled WGS sequence"/>
</dbReference>
<sequence length="254" mass="28322">MSKAYIIGDSSPFLKRVLIPFWIIRILIMLIQIGVYALLVAGLGIYKEDTRRIIDEYHTKLTYESILATSIVIMVIILVCLILDIVSIIMRARRTLSPKFFLGINIFQTLFYVVSFILSMIGARPSALYAVINVIILLSFLGLLIYAAVVFHQYRKGSLGDGKGGNRGTYVATHNPDAVPFNQAGGVDTAYAPQTTTYGQDYPQEYQKPAFYDQQAANQAAYSGQGYEPYSGQPQQQVIQPPQQGYEMQGRQAV</sequence>
<organism evidence="3 4">
    <name type="scientific">Apiosordaria backusii</name>
    <dbReference type="NCBI Taxonomy" id="314023"/>
    <lineage>
        <taxon>Eukaryota</taxon>
        <taxon>Fungi</taxon>
        <taxon>Dikarya</taxon>
        <taxon>Ascomycota</taxon>
        <taxon>Pezizomycotina</taxon>
        <taxon>Sordariomycetes</taxon>
        <taxon>Sordariomycetidae</taxon>
        <taxon>Sordariales</taxon>
        <taxon>Lasiosphaeriaceae</taxon>
        <taxon>Apiosordaria</taxon>
    </lineage>
</organism>
<reference evidence="3" key="1">
    <citation type="submission" date="2023-06" db="EMBL/GenBank/DDBJ databases">
        <title>Genome-scale phylogeny and comparative genomics of the fungal order Sordariales.</title>
        <authorList>
            <consortium name="Lawrence Berkeley National Laboratory"/>
            <person name="Hensen N."/>
            <person name="Bonometti L."/>
            <person name="Westerberg I."/>
            <person name="Brannstrom I.O."/>
            <person name="Guillou S."/>
            <person name="Cros-Aarteil S."/>
            <person name="Calhoun S."/>
            <person name="Haridas S."/>
            <person name="Kuo A."/>
            <person name="Mondo S."/>
            <person name="Pangilinan J."/>
            <person name="Riley R."/>
            <person name="Labutti K."/>
            <person name="Andreopoulos B."/>
            <person name="Lipzen A."/>
            <person name="Chen C."/>
            <person name="Yanf M."/>
            <person name="Daum C."/>
            <person name="Ng V."/>
            <person name="Clum A."/>
            <person name="Steindorff A."/>
            <person name="Ohm R."/>
            <person name="Martin F."/>
            <person name="Silar P."/>
            <person name="Natvig D."/>
            <person name="Lalanne C."/>
            <person name="Gautier V."/>
            <person name="Ament-Velasquez S.L."/>
            <person name="Kruys A."/>
            <person name="Hutchinson M.I."/>
            <person name="Powell A.J."/>
            <person name="Barry K."/>
            <person name="Miller A.N."/>
            <person name="Grigoriev I.V."/>
            <person name="Debuchy R."/>
            <person name="Gladieux P."/>
            <person name="Thoren M.H."/>
            <person name="Johannesson H."/>
        </authorList>
    </citation>
    <scope>NUCLEOTIDE SEQUENCE</scope>
    <source>
        <strain evidence="3">CBS 540.89</strain>
    </source>
</reference>
<gene>
    <name evidence="3" type="ORF">B0T21DRAFT_414505</name>
</gene>
<feature type="transmembrane region" description="Helical" evidence="2">
    <location>
        <begin position="21"/>
        <end position="46"/>
    </location>
</feature>
<dbReference type="AlphaFoldDB" id="A0AA40E205"/>
<name>A0AA40E205_9PEZI</name>
<keyword evidence="2" id="KW-1133">Transmembrane helix</keyword>
<evidence type="ECO:0000256" key="1">
    <source>
        <dbReference type="SAM" id="MobiDB-lite"/>
    </source>
</evidence>
<keyword evidence="2" id="KW-0812">Transmembrane</keyword>
<protein>
    <submittedName>
        <fullName evidence="3">Uncharacterized protein</fullName>
    </submittedName>
</protein>
<feature type="transmembrane region" description="Helical" evidence="2">
    <location>
        <begin position="66"/>
        <end position="88"/>
    </location>
</feature>
<evidence type="ECO:0000256" key="2">
    <source>
        <dbReference type="SAM" id="Phobius"/>
    </source>
</evidence>
<evidence type="ECO:0000313" key="3">
    <source>
        <dbReference type="EMBL" id="KAK0721311.1"/>
    </source>
</evidence>
<feature type="transmembrane region" description="Helical" evidence="2">
    <location>
        <begin position="127"/>
        <end position="151"/>
    </location>
</feature>
<comment type="caution">
    <text evidence="3">The sequence shown here is derived from an EMBL/GenBank/DDBJ whole genome shotgun (WGS) entry which is preliminary data.</text>
</comment>
<evidence type="ECO:0000313" key="4">
    <source>
        <dbReference type="Proteomes" id="UP001172159"/>
    </source>
</evidence>
<feature type="region of interest" description="Disordered" evidence="1">
    <location>
        <begin position="224"/>
        <end position="254"/>
    </location>
</feature>
<dbReference type="EMBL" id="JAUKTV010000012">
    <property type="protein sequence ID" value="KAK0721311.1"/>
    <property type="molecule type" value="Genomic_DNA"/>
</dbReference>